<comment type="similarity">
    <text evidence="2">Belongs to the binding-protein-dependent transport system permease family. CysTW subfamily.</text>
</comment>
<dbReference type="PANTHER" id="PTHR43848">
    <property type="entry name" value="PUTRESCINE TRANSPORT SYSTEM PERMEASE PROTEIN POTI"/>
    <property type="match status" value="1"/>
</dbReference>
<protein>
    <submittedName>
        <fullName evidence="10">ABC transporter permease</fullName>
    </submittedName>
</protein>
<keyword evidence="6 8" id="KW-1133">Transmembrane helix</keyword>
<keyword evidence="4" id="KW-1003">Cell membrane</keyword>
<keyword evidence="7 8" id="KW-0472">Membrane</keyword>
<dbReference type="RefSeq" id="WP_123435659.1">
    <property type="nucleotide sequence ID" value="NZ_MOBK01000011.1"/>
</dbReference>
<organism evidence="10 11">
    <name type="scientific">Pseudomonas brassicacearum</name>
    <dbReference type="NCBI Taxonomy" id="930166"/>
    <lineage>
        <taxon>Bacteria</taxon>
        <taxon>Pseudomonadati</taxon>
        <taxon>Pseudomonadota</taxon>
        <taxon>Gammaproteobacteria</taxon>
        <taxon>Pseudomonadales</taxon>
        <taxon>Pseudomonadaceae</taxon>
        <taxon>Pseudomonas</taxon>
    </lineage>
</organism>
<dbReference type="PANTHER" id="PTHR43848:SF2">
    <property type="entry name" value="PUTRESCINE TRANSPORT SYSTEM PERMEASE PROTEIN POTI"/>
    <property type="match status" value="1"/>
</dbReference>
<evidence type="ECO:0000256" key="5">
    <source>
        <dbReference type="ARBA" id="ARBA00022692"/>
    </source>
</evidence>
<feature type="domain" description="ABC transmembrane type-1" evidence="9">
    <location>
        <begin position="56"/>
        <end position="259"/>
    </location>
</feature>
<name>A0A423HV37_9PSED</name>
<keyword evidence="3 8" id="KW-0813">Transport</keyword>
<evidence type="ECO:0000256" key="2">
    <source>
        <dbReference type="ARBA" id="ARBA00007069"/>
    </source>
</evidence>
<feature type="transmembrane region" description="Helical" evidence="8">
    <location>
        <begin position="196"/>
        <end position="221"/>
    </location>
</feature>
<evidence type="ECO:0000259" key="9">
    <source>
        <dbReference type="PROSITE" id="PS50928"/>
    </source>
</evidence>
<feature type="transmembrane region" description="Helical" evidence="8">
    <location>
        <begin position="94"/>
        <end position="119"/>
    </location>
</feature>
<dbReference type="SUPFAM" id="SSF161098">
    <property type="entry name" value="MetI-like"/>
    <property type="match status" value="1"/>
</dbReference>
<dbReference type="Pfam" id="PF00528">
    <property type="entry name" value="BPD_transp_1"/>
    <property type="match status" value="1"/>
</dbReference>
<dbReference type="InterPro" id="IPR000515">
    <property type="entry name" value="MetI-like"/>
</dbReference>
<dbReference type="PROSITE" id="PS50928">
    <property type="entry name" value="ABC_TM1"/>
    <property type="match status" value="1"/>
</dbReference>
<feature type="transmembrane region" description="Helical" evidence="8">
    <location>
        <begin position="139"/>
        <end position="159"/>
    </location>
</feature>
<keyword evidence="5 8" id="KW-0812">Transmembrane</keyword>
<dbReference type="Proteomes" id="UP000285636">
    <property type="component" value="Unassembled WGS sequence"/>
</dbReference>
<evidence type="ECO:0000256" key="8">
    <source>
        <dbReference type="RuleBase" id="RU363032"/>
    </source>
</evidence>
<accession>A0A423HV37</accession>
<dbReference type="GO" id="GO:0005886">
    <property type="term" value="C:plasma membrane"/>
    <property type="evidence" value="ECO:0007669"/>
    <property type="project" value="UniProtKB-SubCell"/>
</dbReference>
<evidence type="ECO:0000256" key="3">
    <source>
        <dbReference type="ARBA" id="ARBA00022448"/>
    </source>
</evidence>
<evidence type="ECO:0000313" key="11">
    <source>
        <dbReference type="Proteomes" id="UP000285636"/>
    </source>
</evidence>
<comment type="subcellular location">
    <subcellularLocation>
        <location evidence="1 8">Cell membrane</location>
        <topology evidence="1 8">Multi-pass membrane protein</topology>
    </subcellularLocation>
</comment>
<evidence type="ECO:0000256" key="1">
    <source>
        <dbReference type="ARBA" id="ARBA00004651"/>
    </source>
</evidence>
<proteinExistence type="inferred from homology"/>
<dbReference type="InterPro" id="IPR051789">
    <property type="entry name" value="Bact_Polyamine_Transport"/>
</dbReference>
<dbReference type="AlphaFoldDB" id="A0A423HV37"/>
<evidence type="ECO:0000313" key="10">
    <source>
        <dbReference type="EMBL" id="RON17091.1"/>
    </source>
</evidence>
<gene>
    <name evidence="10" type="ORF">BK660_24500</name>
</gene>
<reference evidence="10 11" key="1">
    <citation type="submission" date="2016-10" db="EMBL/GenBank/DDBJ databases">
        <title>Comparative genome analysis of multiple Pseudomonas spp. focuses on biocontrol and plant growth promoting traits.</title>
        <authorList>
            <person name="Tao X.-Y."/>
            <person name="Taylor C.G."/>
        </authorList>
    </citation>
    <scope>NUCLEOTIDE SEQUENCE [LARGE SCALE GENOMIC DNA]</scope>
    <source>
        <strain evidence="10 11">38D7</strain>
    </source>
</reference>
<sequence length="275" mass="30094">MWLRSYSTSLYLFLYAPIALIVLFSFNAGRSGLAFECCSVQWFGRAFGNPFIMEALGHSAFIAFTSAVIATLFGTLAVFGLQRAGKKVRLLFDALTYCAIIVPGIVIGISTLIAFITLFDLINPLLASWIPNVPRLNMGFATVIAAHSLFTMALVMVIVRSRVDSLDKALLEASADLYAPPMQTFWRVTLPQISPAIMAGFLLAFTFSFDDFIIAFFVAGSETTLPIYIFSSIRRGVTPEINAVSTVIICASLALLFTSRSLQNRRTGVQESNHA</sequence>
<evidence type="ECO:0000256" key="6">
    <source>
        <dbReference type="ARBA" id="ARBA00022989"/>
    </source>
</evidence>
<dbReference type="CDD" id="cd06261">
    <property type="entry name" value="TM_PBP2"/>
    <property type="match status" value="1"/>
</dbReference>
<dbReference type="EMBL" id="MOBK01000011">
    <property type="protein sequence ID" value="RON17091.1"/>
    <property type="molecule type" value="Genomic_DNA"/>
</dbReference>
<comment type="caution">
    <text evidence="10">The sequence shown here is derived from an EMBL/GenBank/DDBJ whole genome shotgun (WGS) entry which is preliminary data.</text>
</comment>
<dbReference type="GO" id="GO:0055085">
    <property type="term" value="P:transmembrane transport"/>
    <property type="evidence" value="ECO:0007669"/>
    <property type="project" value="InterPro"/>
</dbReference>
<evidence type="ECO:0000256" key="7">
    <source>
        <dbReference type="ARBA" id="ARBA00023136"/>
    </source>
</evidence>
<feature type="transmembrane region" description="Helical" evidence="8">
    <location>
        <begin position="241"/>
        <end position="258"/>
    </location>
</feature>
<evidence type="ECO:0000256" key="4">
    <source>
        <dbReference type="ARBA" id="ARBA00022475"/>
    </source>
</evidence>
<dbReference type="Gene3D" id="1.10.3720.10">
    <property type="entry name" value="MetI-like"/>
    <property type="match status" value="1"/>
</dbReference>
<feature type="transmembrane region" description="Helical" evidence="8">
    <location>
        <begin position="58"/>
        <end position="82"/>
    </location>
</feature>
<dbReference type="InterPro" id="IPR035906">
    <property type="entry name" value="MetI-like_sf"/>
</dbReference>